<dbReference type="PANTHER" id="PTHR45661:SF3">
    <property type="entry name" value="IG-LIKE DOMAIN-CONTAINING PROTEIN"/>
    <property type="match status" value="1"/>
</dbReference>
<organism evidence="1 2">
    <name type="scientific">Candidatus Limivivens merdigallinarum</name>
    <dbReference type="NCBI Taxonomy" id="2840859"/>
    <lineage>
        <taxon>Bacteria</taxon>
        <taxon>Bacillati</taxon>
        <taxon>Bacillota</taxon>
        <taxon>Clostridia</taxon>
        <taxon>Lachnospirales</taxon>
        <taxon>Lachnospiraceae</taxon>
        <taxon>Lachnospiraceae incertae sedis</taxon>
        <taxon>Candidatus Limivivens</taxon>
    </lineage>
</organism>
<reference evidence="1" key="2">
    <citation type="journal article" date="2021" name="PeerJ">
        <title>Extensive microbial diversity within the chicken gut microbiome revealed by metagenomics and culture.</title>
        <authorList>
            <person name="Gilroy R."/>
            <person name="Ravi A."/>
            <person name="Getino M."/>
            <person name="Pursley I."/>
            <person name="Horton D.L."/>
            <person name="Alikhan N.F."/>
            <person name="Baker D."/>
            <person name="Gharbi K."/>
            <person name="Hall N."/>
            <person name="Watson M."/>
            <person name="Adriaenssens E.M."/>
            <person name="Foster-Nyarko E."/>
            <person name="Jarju S."/>
            <person name="Secka A."/>
            <person name="Antonio M."/>
            <person name="Oren A."/>
            <person name="Chaudhuri R.R."/>
            <person name="La Ragione R."/>
            <person name="Hildebrand F."/>
            <person name="Pallen M.J."/>
        </authorList>
    </citation>
    <scope>NUCLEOTIDE SEQUENCE</scope>
    <source>
        <strain evidence="1">ChiSjej3B21-11622</strain>
    </source>
</reference>
<dbReference type="Proteomes" id="UP000886886">
    <property type="component" value="Unassembled WGS sequence"/>
</dbReference>
<name>A0A9D0ZWK7_9FIRM</name>
<evidence type="ECO:0000313" key="1">
    <source>
        <dbReference type="EMBL" id="HIQ96028.1"/>
    </source>
</evidence>
<reference evidence="1" key="1">
    <citation type="submission" date="2020-10" db="EMBL/GenBank/DDBJ databases">
        <authorList>
            <person name="Gilroy R."/>
        </authorList>
    </citation>
    <scope>NUCLEOTIDE SEQUENCE</scope>
    <source>
        <strain evidence="1">ChiSjej3B21-11622</strain>
    </source>
</reference>
<dbReference type="PANTHER" id="PTHR45661">
    <property type="entry name" value="SURFACE ANTIGEN"/>
    <property type="match status" value="1"/>
</dbReference>
<comment type="caution">
    <text evidence="1">The sequence shown here is derived from an EMBL/GenBank/DDBJ whole genome shotgun (WGS) entry which is preliminary data.</text>
</comment>
<dbReference type="InterPro" id="IPR032675">
    <property type="entry name" value="LRR_dom_sf"/>
</dbReference>
<accession>A0A9D0ZWK7</accession>
<gene>
    <name evidence="1" type="ORF">IAB26_05630</name>
</gene>
<dbReference type="SUPFAM" id="SSF52058">
    <property type="entry name" value="L domain-like"/>
    <property type="match status" value="1"/>
</dbReference>
<dbReference type="AlphaFoldDB" id="A0A9D0ZWK7"/>
<dbReference type="Pfam" id="PF13306">
    <property type="entry name" value="LRR_5"/>
    <property type="match status" value="2"/>
</dbReference>
<dbReference type="Gene3D" id="3.80.10.10">
    <property type="entry name" value="Ribonuclease Inhibitor"/>
    <property type="match status" value="2"/>
</dbReference>
<dbReference type="InterPro" id="IPR026906">
    <property type="entry name" value="LRR_5"/>
</dbReference>
<dbReference type="InterPro" id="IPR053139">
    <property type="entry name" value="Surface_bspA-like"/>
</dbReference>
<sequence>MKAKITKRNYLNRNLSAIFFLAAFVCLLLFAGDGSKASSSLVPTAANNLNIGLRKSSNLVATSTGYMRVFRQDNTIRIEYYDNQFNLQSKKSLPMELELWGGFYAGTNAYYLVEGQANTAESDTAEVIRVIKYDTGWNRIGAASITSNPELFGGEVRYPFDYGCVEFAEHNGTLYIVTGHEGYVDPMYGQGHQGFLMIAVNTSSMTGNIVSCDLWHSFAQYIKAKDSNLYVLEQSEGSRSTVLSKYNAETLEQQTLSVLPYGGSRDSAWAISCYASVDGMELSSNNVLCIGTSIDQSKYDSVTSDTPHNIYLTVTPMSNFSESATTVKWLTNYTGGGKSFLGVKLTKINDNRFLISWEETDGTGDGSTDDSLSSSILHYVFIDGNGNKISSEFTSAAPVSDCQPIVKGSKVVYYASNENMVNFYSIDASTGSTDKKMYRIAGETASWNFSGGVLTLSGTGEISVEEEEGRSPLSSTSYGYSYSSGTWTSIRDQVRKIVIKSGITSIPESCFAGFDSLTEVEIESGLISIGKEAFYNCDALKKITIPSSVTTIGEDILWTGAYWTNDYSHVVSAAIYTEAGSFAEQYAEKNGISCYISLGKAKISGLKASYVYTGKNIQPSVNVKLNGRTLKKGTDYKVTYTNNKKVGTATVKVRGINHYFGTVTANFKIIRSKVGSKLTDPKTKSIYTVNKDGSTVTYTSAKNVKGTSLTIPSQIKLNGVTYKVNSIASNACKNKKNLKTVTISRNVTRIGSKAFYGCKKLTRVTLGRNITSIGNSAFEHCTSLKKVTIPSKVSKIGSRAFYNCSSLTSVTIQTKKLTSKGVGSKAFTRAGKQNYKKLVIKVPKGKRSAYRTLLKKKGVSSKASIK</sequence>
<proteinExistence type="predicted"/>
<dbReference type="EMBL" id="DVFT01000083">
    <property type="protein sequence ID" value="HIQ96028.1"/>
    <property type="molecule type" value="Genomic_DNA"/>
</dbReference>
<evidence type="ECO:0000313" key="2">
    <source>
        <dbReference type="Proteomes" id="UP000886886"/>
    </source>
</evidence>
<protein>
    <submittedName>
        <fullName evidence="1">Leucine-rich repeat domain-containing protein</fullName>
    </submittedName>
</protein>